<proteinExistence type="predicted"/>
<dbReference type="InterPro" id="IPR041577">
    <property type="entry name" value="RT_RNaseH_2"/>
</dbReference>
<protein>
    <recommendedName>
        <fullName evidence="1">Integrase catalytic domain-containing protein</fullName>
    </recommendedName>
</protein>
<gene>
    <name evidence="2" type="primary">gag-pol</name>
    <name evidence="2" type="ORF">TNIN_267731</name>
</gene>
<evidence type="ECO:0000259" key="1">
    <source>
        <dbReference type="PROSITE" id="PS50994"/>
    </source>
</evidence>
<keyword evidence="3" id="KW-1185">Reference proteome</keyword>
<dbReference type="Proteomes" id="UP000886998">
    <property type="component" value="Unassembled WGS sequence"/>
</dbReference>
<comment type="caution">
    <text evidence="2">The sequence shown here is derived from an EMBL/GenBank/DDBJ whole genome shotgun (WGS) entry which is preliminary data.</text>
</comment>
<dbReference type="PANTHER" id="PTHR38681">
    <property type="entry name" value="RETROVIRUS-RELATED POL POLYPROTEIN FROM TRANSPOSON 412-LIKE PROTEIN-RELATED"/>
    <property type="match status" value="1"/>
</dbReference>
<dbReference type="GO" id="GO:0015074">
    <property type="term" value="P:DNA integration"/>
    <property type="evidence" value="ECO:0007669"/>
    <property type="project" value="InterPro"/>
</dbReference>
<dbReference type="InterPro" id="IPR043502">
    <property type="entry name" value="DNA/RNA_pol_sf"/>
</dbReference>
<dbReference type="GO" id="GO:0071897">
    <property type="term" value="P:DNA biosynthetic process"/>
    <property type="evidence" value="ECO:0007669"/>
    <property type="project" value="UniProtKB-ARBA"/>
</dbReference>
<dbReference type="InterPro" id="IPR041588">
    <property type="entry name" value="Integrase_H2C2"/>
</dbReference>
<dbReference type="InterPro" id="IPR043128">
    <property type="entry name" value="Rev_trsase/Diguanyl_cyclase"/>
</dbReference>
<evidence type="ECO:0000313" key="3">
    <source>
        <dbReference type="Proteomes" id="UP000886998"/>
    </source>
</evidence>
<dbReference type="Pfam" id="PF17921">
    <property type="entry name" value="Integrase_H2C2"/>
    <property type="match status" value="1"/>
</dbReference>
<reference evidence="2" key="1">
    <citation type="submission" date="2020-08" db="EMBL/GenBank/DDBJ databases">
        <title>Multicomponent nature underlies the extraordinary mechanical properties of spider dragline silk.</title>
        <authorList>
            <person name="Kono N."/>
            <person name="Nakamura H."/>
            <person name="Mori M."/>
            <person name="Yoshida Y."/>
            <person name="Ohtoshi R."/>
            <person name="Malay A.D."/>
            <person name="Moran D.A.P."/>
            <person name="Tomita M."/>
            <person name="Numata K."/>
            <person name="Arakawa K."/>
        </authorList>
    </citation>
    <scope>NUCLEOTIDE SEQUENCE</scope>
</reference>
<accession>A0A8X6YWR7</accession>
<dbReference type="InterPro" id="IPR001584">
    <property type="entry name" value="Integrase_cat-core"/>
</dbReference>
<dbReference type="AlphaFoldDB" id="A0A8X6YWR7"/>
<dbReference type="OrthoDB" id="6503420at2759"/>
<evidence type="ECO:0000313" key="2">
    <source>
        <dbReference type="EMBL" id="GFY77249.1"/>
    </source>
</evidence>
<dbReference type="PANTHER" id="PTHR38681:SF1">
    <property type="entry name" value="RETROVIRUS-RELATED POL POLYPROTEIN FROM TRANSPOSON 412-LIKE PROTEIN"/>
    <property type="match status" value="1"/>
</dbReference>
<dbReference type="InterPro" id="IPR036397">
    <property type="entry name" value="RNaseH_sf"/>
</dbReference>
<dbReference type="GO" id="GO:0003676">
    <property type="term" value="F:nucleic acid binding"/>
    <property type="evidence" value="ECO:0007669"/>
    <property type="project" value="InterPro"/>
</dbReference>
<dbReference type="InterPro" id="IPR012337">
    <property type="entry name" value="RNaseH-like_sf"/>
</dbReference>
<dbReference type="PROSITE" id="PS50994">
    <property type="entry name" value="INTEGRASE"/>
    <property type="match status" value="1"/>
</dbReference>
<dbReference type="GO" id="GO:0042575">
    <property type="term" value="C:DNA polymerase complex"/>
    <property type="evidence" value="ECO:0007669"/>
    <property type="project" value="UniProtKB-ARBA"/>
</dbReference>
<dbReference type="Gene3D" id="3.30.70.270">
    <property type="match status" value="1"/>
</dbReference>
<organism evidence="2 3">
    <name type="scientific">Trichonephila inaurata madagascariensis</name>
    <dbReference type="NCBI Taxonomy" id="2747483"/>
    <lineage>
        <taxon>Eukaryota</taxon>
        <taxon>Metazoa</taxon>
        <taxon>Ecdysozoa</taxon>
        <taxon>Arthropoda</taxon>
        <taxon>Chelicerata</taxon>
        <taxon>Arachnida</taxon>
        <taxon>Araneae</taxon>
        <taxon>Araneomorphae</taxon>
        <taxon>Entelegynae</taxon>
        <taxon>Araneoidea</taxon>
        <taxon>Nephilidae</taxon>
        <taxon>Trichonephila</taxon>
        <taxon>Trichonephila inaurata</taxon>
    </lineage>
</organism>
<sequence>MKELSGGQLQDEFLKNLWLQRLPSQIQTVLSVSSETLDKLAEIADKVADVALPATSAPELNTSAEIQELAKQIVELKLQISRMSRPQNKPFFHRKSSSRSRNRNRTTNHEAICFYHKRYRANYRNCVPPCDFLHRQSRDRSSSQKFLPKAAHIQAPLQEFLKNSKKNDKREVEWNVEAISAFNQCKNQLANVTLLAHPSQDADLTLMTDASDIGLGASLNEITSDVRPYVPHALRRNVFLAVHNLSHPGIRATAKLISKRFVWTSMNKDIQSWTCSCIPCQRVKIQRHTNSELGHFKVPDARFHHLHLDIIGPLPPSQIFLIALRPLIVFLVGQRQTYFRTAETVTATVIREWIPRFGVPGLITTDQGRQFESHLSRELCACLGISKIRTTPYHPSSNGLVEPTHRSLKAALIAHSTPRWTQVLPFVLLDLRSVIKEDINATTAEKVYGTSIRLPSDFFQDTGTNNVSEFVQHLKQTMHNIKPVPTSSHGRKTVFVHPELSLCTHVFLRHDAI</sequence>
<dbReference type="Pfam" id="PF17919">
    <property type="entry name" value="RT_RNaseH_2"/>
    <property type="match status" value="1"/>
</dbReference>
<dbReference type="SUPFAM" id="SSF56672">
    <property type="entry name" value="DNA/RNA polymerases"/>
    <property type="match status" value="1"/>
</dbReference>
<name>A0A8X6YWR7_9ARAC</name>
<feature type="domain" description="Integrase catalytic" evidence="1">
    <location>
        <begin position="295"/>
        <end position="463"/>
    </location>
</feature>
<dbReference type="Gene3D" id="1.10.340.70">
    <property type="match status" value="1"/>
</dbReference>
<dbReference type="EMBL" id="BMAV01022388">
    <property type="protein sequence ID" value="GFY77249.1"/>
    <property type="molecule type" value="Genomic_DNA"/>
</dbReference>
<dbReference type="SUPFAM" id="SSF53098">
    <property type="entry name" value="Ribonuclease H-like"/>
    <property type="match status" value="1"/>
</dbReference>
<dbReference type="Gene3D" id="3.30.420.10">
    <property type="entry name" value="Ribonuclease H-like superfamily/Ribonuclease H"/>
    <property type="match status" value="1"/>
</dbReference>